<dbReference type="Proteomes" id="UP001301769">
    <property type="component" value="Unassembled WGS sequence"/>
</dbReference>
<evidence type="ECO:0000256" key="6">
    <source>
        <dbReference type="PIRSR" id="PIRSR018250-3"/>
    </source>
</evidence>
<dbReference type="EMBL" id="MU858068">
    <property type="protein sequence ID" value="KAK4216520.1"/>
    <property type="molecule type" value="Genomic_DNA"/>
</dbReference>
<dbReference type="Pfam" id="PF05222">
    <property type="entry name" value="AlaDh_PNT_N"/>
    <property type="match status" value="1"/>
</dbReference>
<dbReference type="GO" id="GO:0004754">
    <property type="term" value="F:saccharopine dehydrogenase (NAD+, L-lysine-forming) activity"/>
    <property type="evidence" value="ECO:0007669"/>
    <property type="project" value="UniProtKB-EC"/>
</dbReference>
<reference evidence="9" key="1">
    <citation type="journal article" date="2023" name="Mol. Phylogenet. Evol.">
        <title>Genome-scale phylogeny and comparative genomics of the fungal order Sordariales.</title>
        <authorList>
            <person name="Hensen N."/>
            <person name="Bonometti L."/>
            <person name="Westerberg I."/>
            <person name="Brannstrom I.O."/>
            <person name="Guillou S."/>
            <person name="Cros-Aarteil S."/>
            <person name="Calhoun S."/>
            <person name="Haridas S."/>
            <person name="Kuo A."/>
            <person name="Mondo S."/>
            <person name="Pangilinan J."/>
            <person name="Riley R."/>
            <person name="LaButti K."/>
            <person name="Andreopoulos B."/>
            <person name="Lipzen A."/>
            <person name="Chen C."/>
            <person name="Yan M."/>
            <person name="Daum C."/>
            <person name="Ng V."/>
            <person name="Clum A."/>
            <person name="Steindorff A."/>
            <person name="Ohm R.A."/>
            <person name="Martin F."/>
            <person name="Silar P."/>
            <person name="Natvig D.O."/>
            <person name="Lalanne C."/>
            <person name="Gautier V."/>
            <person name="Ament-Velasquez S.L."/>
            <person name="Kruys A."/>
            <person name="Hutchinson M.I."/>
            <person name="Powell A.J."/>
            <person name="Barry K."/>
            <person name="Miller A.N."/>
            <person name="Grigoriev I.V."/>
            <person name="Debuchy R."/>
            <person name="Gladieux P."/>
            <person name="Hiltunen Thoren M."/>
            <person name="Johannesson H."/>
        </authorList>
    </citation>
    <scope>NUCLEOTIDE SEQUENCE</scope>
    <source>
        <strain evidence="9">PSN293</strain>
    </source>
</reference>
<feature type="disulfide bond" evidence="7">
    <location>
        <begin position="213"/>
        <end position="258"/>
    </location>
</feature>
<evidence type="ECO:0000256" key="5">
    <source>
        <dbReference type="PIRNR" id="PIRNR018250"/>
    </source>
</evidence>
<evidence type="ECO:0000256" key="4">
    <source>
        <dbReference type="ARBA" id="ARBA00023154"/>
    </source>
</evidence>
<evidence type="ECO:0000313" key="10">
    <source>
        <dbReference type="Proteomes" id="UP001301769"/>
    </source>
</evidence>
<keyword evidence="3 5" id="KW-0520">NAD</keyword>
<protein>
    <recommendedName>
        <fullName evidence="5">Saccharopine dehydrogenase [NAD(+), L-lysine-forming]</fullName>
        <shortName evidence="5">SDH</shortName>
        <ecNumber evidence="5">1.5.1.7</ecNumber>
    </recommendedName>
    <alternativeName>
        <fullName evidence="5">Lysine--2-oxoglutarate reductase</fullName>
    </alternativeName>
</protein>
<evidence type="ECO:0000313" key="9">
    <source>
        <dbReference type="EMBL" id="KAK4216520.1"/>
    </source>
</evidence>
<feature type="binding site" evidence="6">
    <location>
        <position position="136"/>
    </location>
    <ligand>
        <name>NAD(+)</name>
        <dbReference type="ChEBI" id="CHEBI:57540"/>
    </ligand>
</feature>
<dbReference type="PANTHER" id="PTHR11133">
    <property type="entry name" value="SACCHAROPINE DEHYDROGENASE"/>
    <property type="match status" value="1"/>
</dbReference>
<dbReference type="Gene3D" id="3.40.50.720">
    <property type="entry name" value="NAD(P)-binding Rossmann-like Domain"/>
    <property type="match status" value="2"/>
</dbReference>
<dbReference type="AlphaFoldDB" id="A0AAN7BD24"/>
<reference evidence="9" key="2">
    <citation type="submission" date="2023-05" db="EMBL/GenBank/DDBJ databases">
        <authorList>
            <consortium name="Lawrence Berkeley National Laboratory"/>
            <person name="Steindorff A."/>
            <person name="Hensen N."/>
            <person name="Bonometti L."/>
            <person name="Westerberg I."/>
            <person name="Brannstrom I.O."/>
            <person name="Guillou S."/>
            <person name="Cros-Aarteil S."/>
            <person name="Calhoun S."/>
            <person name="Haridas S."/>
            <person name="Kuo A."/>
            <person name="Mondo S."/>
            <person name="Pangilinan J."/>
            <person name="Riley R."/>
            <person name="Labutti K."/>
            <person name="Andreopoulos B."/>
            <person name="Lipzen A."/>
            <person name="Chen C."/>
            <person name="Yanf M."/>
            <person name="Daum C."/>
            <person name="Ng V."/>
            <person name="Clum A."/>
            <person name="Ohm R."/>
            <person name="Martin F."/>
            <person name="Silar P."/>
            <person name="Natvig D."/>
            <person name="Lalanne C."/>
            <person name="Gautier V."/>
            <person name="Ament-Velasquez S.L."/>
            <person name="Kruys A."/>
            <person name="Hutchinson M.I."/>
            <person name="Powell A.J."/>
            <person name="Barry K."/>
            <person name="Miller A.N."/>
            <person name="Grigoriev I.V."/>
            <person name="Debuchy R."/>
            <person name="Gladieux P."/>
            <person name="Thoren M.H."/>
            <person name="Johannesson H."/>
        </authorList>
    </citation>
    <scope>NUCLEOTIDE SEQUENCE</scope>
    <source>
        <strain evidence="9">PSN293</strain>
    </source>
</reference>
<comment type="catalytic activity">
    <reaction evidence="5">
        <text>L-saccharopine + NAD(+) + H2O = L-lysine + 2-oxoglutarate + NADH + H(+)</text>
        <dbReference type="Rhea" id="RHEA:12440"/>
        <dbReference type="ChEBI" id="CHEBI:15377"/>
        <dbReference type="ChEBI" id="CHEBI:15378"/>
        <dbReference type="ChEBI" id="CHEBI:16810"/>
        <dbReference type="ChEBI" id="CHEBI:32551"/>
        <dbReference type="ChEBI" id="CHEBI:57540"/>
        <dbReference type="ChEBI" id="CHEBI:57945"/>
        <dbReference type="ChEBI" id="CHEBI:57951"/>
        <dbReference type="EC" id="1.5.1.7"/>
    </reaction>
</comment>
<keyword evidence="2 5" id="KW-0560">Oxidoreductase</keyword>
<evidence type="ECO:0000256" key="3">
    <source>
        <dbReference type="ARBA" id="ARBA00023027"/>
    </source>
</evidence>
<dbReference type="GO" id="GO:0019878">
    <property type="term" value="P:lysine biosynthetic process via aminoadipic acid"/>
    <property type="evidence" value="ECO:0007669"/>
    <property type="project" value="TreeGrafter"/>
</dbReference>
<dbReference type="PIRSF" id="PIRSF018250">
    <property type="entry name" value="Saccharopine_DH_Lys"/>
    <property type="match status" value="1"/>
</dbReference>
<sequence length="399" mass="43642">MATTVTAAHITTLHLRAEMDPLEQRSALSPPTAKALLEAGYHVHIEHSRRRIYGDKAFQEVGARIVAEGSWVTAPADHIIIGLNQLPSEPHLLRHTHIHFGNCYNRQDGWSDYLGRFVDGGGKLYDLECLTDDAGRRVVSFSYWAGFAGAATALLAWSHQLLHPAVLLRPLSPLRYPWALCLAEDVSSSVSVAIERNSYPPPQVVVLGANTLCGMGALGLCRAVGIIPPQFILERDVNEVLTGGPFSEIPTSDVLINCLDLCPRFYPPVLEERTLSHPGRTLSVISDPTSGCGILTCPYSPIDVDVEQSEYSGLNQPSTVSIPLGGDGPPLTVVNYDPLPNLVARDASNDFSLQLLPALLTLNKRETEPVWTRAEQKFQDVVKLLLWSKNVRATRTGHL</sequence>
<proteinExistence type="inferred from homology"/>
<accession>A0AAN7BD24</accession>
<dbReference type="InterPro" id="IPR051168">
    <property type="entry name" value="AASS"/>
</dbReference>
<evidence type="ECO:0000256" key="1">
    <source>
        <dbReference type="ARBA" id="ARBA00005689"/>
    </source>
</evidence>
<organism evidence="9 10">
    <name type="scientific">Rhypophila decipiens</name>
    <dbReference type="NCBI Taxonomy" id="261697"/>
    <lineage>
        <taxon>Eukaryota</taxon>
        <taxon>Fungi</taxon>
        <taxon>Dikarya</taxon>
        <taxon>Ascomycota</taxon>
        <taxon>Pezizomycotina</taxon>
        <taxon>Sordariomycetes</taxon>
        <taxon>Sordariomycetidae</taxon>
        <taxon>Sordariales</taxon>
        <taxon>Naviculisporaceae</taxon>
        <taxon>Rhypophila</taxon>
    </lineage>
</organism>
<dbReference type="EC" id="1.5.1.7" evidence="5"/>
<evidence type="ECO:0000256" key="7">
    <source>
        <dbReference type="PIRSR" id="PIRSR018250-4"/>
    </source>
</evidence>
<dbReference type="SMART" id="SM01003">
    <property type="entry name" value="AlaDh_PNT_N"/>
    <property type="match status" value="1"/>
</dbReference>
<name>A0AAN7BD24_9PEZI</name>
<comment type="caution">
    <text evidence="9">The sequence shown here is derived from an EMBL/GenBank/DDBJ whole genome shotgun (WGS) entry which is preliminary data.</text>
</comment>
<keyword evidence="5" id="KW-0028">Amino-acid biosynthesis</keyword>
<comment type="similarity">
    <text evidence="1 5">Belongs to the AlaDH/PNT family.</text>
</comment>
<dbReference type="PANTHER" id="PTHR11133:SF23">
    <property type="entry name" value="SACCHAROPINE DEHYDROGENASE [NAD(+), L-LYSINE-FORMING]"/>
    <property type="match status" value="1"/>
</dbReference>
<keyword evidence="4 5" id="KW-0457">Lysine biosynthesis</keyword>
<gene>
    <name evidence="9" type="ORF">QBC37DRAFT_471399</name>
</gene>
<evidence type="ECO:0000259" key="8">
    <source>
        <dbReference type="SMART" id="SM01003"/>
    </source>
</evidence>
<keyword evidence="10" id="KW-1185">Reference proteome</keyword>
<dbReference type="InterPro" id="IPR007886">
    <property type="entry name" value="AlaDH/PNT_N"/>
</dbReference>
<dbReference type="SUPFAM" id="SSF52283">
    <property type="entry name" value="Formate/glycerate dehydrogenase catalytic domain-like"/>
    <property type="match status" value="1"/>
</dbReference>
<feature type="binding site" evidence="6">
    <location>
        <position position="236"/>
    </location>
    <ligand>
        <name>NAD(+)</name>
        <dbReference type="ChEBI" id="CHEBI:57540"/>
    </ligand>
</feature>
<dbReference type="GO" id="GO:0005737">
    <property type="term" value="C:cytoplasm"/>
    <property type="evidence" value="ECO:0007669"/>
    <property type="project" value="TreeGrafter"/>
</dbReference>
<feature type="domain" description="Alanine dehydrogenase/pyridine nucleotide transhydrogenase N-terminal" evidence="8">
    <location>
        <begin position="14"/>
        <end position="148"/>
    </location>
</feature>
<dbReference type="InterPro" id="IPR027281">
    <property type="entry name" value="Lys1"/>
</dbReference>
<comment type="pathway">
    <text evidence="5">Amino-acid biosynthesis; L-lysine biosynthesis via AAA pathway; L-lysine from L-alpha-aminoadipate (fungal route): step 3/3.</text>
</comment>
<evidence type="ECO:0000256" key="2">
    <source>
        <dbReference type="ARBA" id="ARBA00023002"/>
    </source>
</evidence>